<feature type="compositionally biased region" description="Basic residues" evidence="1">
    <location>
        <begin position="1"/>
        <end position="12"/>
    </location>
</feature>
<feature type="region of interest" description="Disordered" evidence="1">
    <location>
        <begin position="1"/>
        <end position="56"/>
    </location>
</feature>
<organism evidence="2 3">
    <name type="scientific">Panicum miliaceum</name>
    <name type="common">Proso millet</name>
    <name type="synonym">Broomcorn millet</name>
    <dbReference type="NCBI Taxonomy" id="4540"/>
    <lineage>
        <taxon>Eukaryota</taxon>
        <taxon>Viridiplantae</taxon>
        <taxon>Streptophyta</taxon>
        <taxon>Embryophyta</taxon>
        <taxon>Tracheophyta</taxon>
        <taxon>Spermatophyta</taxon>
        <taxon>Magnoliopsida</taxon>
        <taxon>Liliopsida</taxon>
        <taxon>Poales</taxon>
        <taxon>Poaceae</taxon>
        <taxon>PACMAD clade</taxon>
        <taxon>Panicoideae</taxon>
        <taxon>Panicodae</taxon>
        <taxon>Paniceae</taxon>
        <taxon>Panicinae</taxon>
        <taxon>Panicum</taxon>
        <taxon>Panicum sect. Panicum</taxon>
    </lineage>
</organism>
<dbReference type="AlphaFoldDB" id="A0A3L6RGG9"/>
<dbReference type="EMBL" id="PQIB02000008">
    <property type="protein sequence ID" value="RLN03600.1"/>
    <property type="molecule type" value="Genomic_DNA"/>
</dbReference>
<evidence type="ECO:0000313" key="2">
    <source>
        <dbReference type="EMBL" id="RLN03600.1"/>
    </source>
</evidence>
<protein>
    <submittedName>
        <fullName evidence="2">Uncharacterized protein</fullName>
    </submittedName>
</protein>
<accession>A0A3L6RGG9</accession>
<feature type="compositionally biased region" description="Acidic residues" evidence="1">
    <location>
        <begin position="28"/>
        <end position="43"/>
    </location>
</feature>
<proteinExistence type="predicted"/>
<evidence type="ECO:0000313" key="3">
    <source>
        <dbReference type="Proteomes" id="UP000275267"/>
    </source>
</evidence>
<gene>
    <name evidence="2" type="ORF">C2845_PM13G04850</name>
</gene>
<sequence length="56" mass="6736">MGAPARFRRHRSPSPSLLRPHRRRLPLPDEEPFENFQEQDFELTEQQQETEGKYIS</sequence>
<dbReference type="Proteomes" id="UP000275267">
    <property type="component" value="Unassembled WGS sequence"/>
</dbReference>
<keyword evidence="3" id="KW-1185">Reference proteome</keyword>
<evidence type="ECO:0000256" key="1">
    <source>
        <dbReference type="SAM" id="MobiDB-lite"/>
    </source>
</evidence>
<name>A0A3L6RGG9_PANMI</name>
<comment type="caution">
    <text evidence="2">The sequence shown here is derived from an EMBL/GenBank/DDBJ whole genome shotgun (WGS) entry which is preliminary data.</text>
</comment>
<reference evidence="3" key="1">
    <citation type="journal article" date="2019" name="Nat. Commun.">
        <title>The genome of broomcorn millet.</title>
        <authorList>
            <person name="Zou C."/>
            <person name="Miki D."/>
            <person name="Li D."/>
            <person name="Tang Q."/>
            <person name="Xiao L."/>
            <person name="Rajput S."/>
            <person name="Deng P."/>
            <person name="Jia W."/>
            <person name="Huang R."/>
            <person name="Zhang M."/>
            <person name="Sun Y."/>
            <person name="Hu J."/>
            <person name="Fu X."/>
            <person name="Schnable P.S."/>
            <person name="Li F."/>
            <person name="Zhang H."/>
            <person name="Feng B."/>
            <person name="Zhu X."/>
            <person name="Liu R."/>
            <person name="Schnable J.C."/>
            <person name="Zhu J.-K."/>
            <person name="Zhang H."/>
        </authorList>
    </citation>
    <scope>NUCLEOTIDE SEQUENCE [LARGE SCALE GENOMIC DNA]</scope>
</reference>